<evidence type="ECO:0000259" key="4">
    <source>
        <dbReference type="PROSITE" id="PS51372"/>
    </source>
</evidence>
<dbReference type="Gene3D" id="1.10.1790.10">
    <property type="entry name" value="PRD domain"/>
    <property type="match status" value="2"/>
</dbReference>
<dbReference type="PANTHER" id="PTHR30185">
    <property type="entry name" value="CRYPTIC BETA-GLUCOSIDE BGL OPERON ANTITERMINATOR"/>
    <property type="match status" value="1"/>
</dbReference>
<evidence type="ECO:0000256" key="3">
    <source>
        <dbReference type="ARBA" id="ARBA00023163"/>
    </source>
</evidence>
<dbReference type="AlphaFoldDB" id="A0A1G9SKL8"/>
<dbReference type="InterPro" id="IPR011608">
    <property type="entry name" value="PRD"/>
</dbReference>
<dbReference type="InterPro" id="IPR036634">
    <property type="entry name" value="PRD_sf"/>
</dbReference>
<feature type="domain" description="PRD" evidence="4">
    <location>
        <begin position="67"/>
        <end position="171"/>
    </location>
</feature>
<name>A0A1G9SKL8_9FIRM</name>
<protein>
    <submittedName>
        <fullName evidence="5">Transcriptional antiterminator, BglG family</fullName>
    </submittedName>
</protein>
<evidence type="ECO:0000256" key="1">
    <source>
        <dbReference type="ARBA" id="ARBA00022737"/>
    </source>
</evidence>
<keyword evidence="1" id="KW-0677">Repeat</keyword>
<dbReference type="SUPFAM" id="SSF63520">
    <property type="entry name" value="PTS-regulatory domain, PRD"/>
    <property type="match status" value="2"/>
</dbReference>
<dbReference type="GO" id="GO:0006355">
    <property type="term" value="P:regulation of DNA-templated transcription"/>
    <property type="evidence" value="ECO:0007669"/>
    <property type="project" value="InterPro"/>
</dbReference>
<dbReference type="Proteomes" id="UP000187651">
    <property type="component" value="Unassembled WGS sequence"/>
</dbReference>
<dbReference type="RefSeq" id="WP_074520348.1">
    <property type="nucleotide sequence ID" value="NZ_FNHZ01000001.1"/>
</dbReference>
<reference evidence="6" key="1">
    <citation type="submission" date="2016-10" db="EMBL/GenBank/DDBJ databases">
        <authorList>
            <person name="Varghese N."/>
            <person name="Submissions S."/>
        </authorList>
    </citation>
    <scope>NUCLEOTIDE SEQUENCE [LARGE SCALE GENOMIC DNA]</scope>
    <source>
        <strain evidence="6">M83</strain>
    </source>
</reference>
<dbReference type="PROSITE" id="PS51372">
    <property type="entry name" value="PRD_2"/>
    <property type="match status" value="2"/>
</dbReference>
<dbReference type="InterPro" id="IPR036650">
    <property type="entry name" value="CAT_RNA-bd_dom_sf"/>
</dbReference>
<dbReference type="Pfam" id="PF03123">
    <property type="entry name" value="CAT_RBD"/>
    <property type="match status" value="1"/>
</dbReference>
<dbReference type="InterPro" id="IPR050661">
    <property type="entry name" value="BglG_antiterminators"/>
</dbReference>
<evidence type="ECO:0000313" key="5">
    <source>
        <dbReference type="EMBL" id="SDM36028.1"/>
    </source>
</evidence>
<dbReference type="EMBL" id="FNHZ01000001">
    <property type="protein sequence ID" value="SDM36028.1"/>
    <property type="molecule type" value="Genomic_DNA"/>
</dbReference>
<dbReference type="Gene3D" id="2.30.24.10">
    <property type="entry name" value="CAT RNA-binding domain"/>
    <property type="match status" value="1"/>
</dbReference>
<proteinExistence type="predicted"/>
<keyword evidence="3" id="KW-0804">Transcription</keyword>
<evidence type="ECO:0000313" key="6">
    <source>
        <dbReference type="Proteomes" id="UP000187651"/>
    </source>
</evidence>
<dbReference type="GO" id="GO:0003723">
    <property type="term" value="F:RNA binding"/>
    <property type="evidence" value="ECO:0007669"/>
    <property type="project" value="InterPro"/>
</dbReference>
<evidence type="ECO:0000256" key="2">
    <source>
        <dbReference type="ARBA" id="ARBA00023015"/>
    </source>
</evidence>
<dbReference type="SUPFAM" id="SSF50151">
    <property type="entry name" value="SacY-like RNA-binding domain"/>
    <property type="match status" value="1"/>
</dbReference>
<accession>A0A1G9SKL8</accession>
<keyword evidence="6" id="KW-1185">Reference proteome</keyword>
<sequence length="279" mass="31838">MYKVKKVLNHNTVIAVNTDELNEYLILGKGIGFGKKPTQEIAISSEERIFSLSETTERGNIKEFVKNVSPIYIEMADKVLCVADEKFDNVDHNIIFPMADHLEFAVKRIEKGEEISNPLIDDIKILFHSEYKIAETIRPLLKEQFNIEISDDEIGYVALHVHSAISNDMISQSMEIARAVRECVTMIENVTKTTIRVDSLSYNRLMNHIRYMVARVQHNEPLKLNMNDYILNTFPQSFGIAATVCEELGNSLGTKLDDIEIGYLAMHIERVKTDIEQDS</sequence>
<dbReference type="OrthoDB" id="9813552at2"/>
<keyword evidence="2" id="KW-0805">Transcription regulation</keyword>
<feature type="domain" description="PRD" evidence="4">
    <location>
        <begin position="172"/>
        <end position="278"/>
    </location>
</feature>
<organism evidence="5 6">
    <name type="scientific">Lachnospira pectinoschiza</name>
    <dbReference type="NCBI Taxonomy" id="28052"/>
    <lineage>
        <taxon>Bacteria</taxon>
        <taxon>Bacillati</taxon>
        <taxon>Bacillota</taxon>
        <taxon>Clostridia</taxon>
        <taxon>Lachnospirales</taxon>
        <taxon>Lachnospiraceae</taxon>
        <taxon>Lachnospira</taxon>
    </lineage>
</organism>
<dbReference type="PANTHER" id="PTHR30185:SF18">
    <property type="entry name" value="TRANSCRIPTIONAL REGULATOR MTLR"/>
    <property type="match status" value="1"/>
</dbReference>
<dbReference type="InterPro" id="IPR004341">
    <property type="entry name" value="CAT_RNA-bd_dom"/>
</dbReference>
<dbReference type="SMART" id="SM01061">
    <property type="entry name" value="CAT_RBD"/>
    <property type="match status" value="1"/>
</dbReference>
<dbReference type="Pfam" id="PF00874">
    <property type="entry name" value="PRD"/>
    <property type="match status" value="2"/>
</dbReference>
<gene>
    <name evidence="5" type="ORF">SAMN05216544_0005</name>
</gene>